<comment type="caution">
    <text evidence="1">The sequence shown here is derived from an EMBL/GenBank/DDBJ whole genome shotgun (WGS) entry which is preliminary data.</text>
</comment>
<reference evidence="1" key="1">
    <citation type="submission" date="2013-08" db="EMBL/GenBank/DDBJ databases">
        <authorList>
            <person name="Mendez C."/>
            <person name="Richter M."/>
            <person name="Ferrer M."/>
            <person name="Sanchez J."/>
        </authorList>
    </citation>
    <scope>NUCLEOTIDE SEQUENCE</scope>
</reference>
<reference evidence="1" key="2">
    <citation type="journal article" date="2014" name="ISME J.">
        <title>Microbial stratification in low pH oxic and suboxic macroscopic growths along an acid mine drainage.</title>
        <authorList>
            <person name="Mendez-Garcia C."/>
            <person name="Mesa V."/>
            <person name="Sprenger R.R."/>
            <person name="Richter M."/>
            <person name="Diez M.S."/>
            <person name="Solano J."/>
            <person name="Bargiela R."/>
            <person name="Golyshina O.V."/>
            <person name="Manteca A."/>
            <person name="Ramos J.L."/>
            <person name="Gallego J.R."/>
            <person name="Llorente I."/>
            <person name="Martins Dos Santos V.A."/>
            <person name="Jensen O.N."/>
            <person name="Pelaez A.I."/>
            <person name="Sanchez J."/>
            <person name="Ferrer M."/>
        </authorList>
    </citation>
    <scope>NUCLEOTIDE SEQUENCE</scope>
</reference>
<protein>
    <submittedName>
        <fullName evidence="1">Uncharacterized protein</fullName>
    </submittedName>
</protein>
<dbReference type="AlphaFoldDB" id="T1AM27"/>
<organism evidence="1">
    <name type="scientific">mine drainage metagenome</name>
    <dbReference type="NCBI Taxonomy" id="410659"/>
    <lineage>
        <taxon>unclassified sequences</taxon>
        <taxon>metagenomes</taxon>
        <taxon>ecological metagenomes</taxon>
    </lineage>
</organism>
<dbReference type="EMBL" id="AUZZ01002111">
    <property type="protein sequence ID" value="EQD61661.1"/>
    <property type="molecule type" value="Genomic_DNA"/>
</dbReference>
<sequence>MADLWTDYTDFVIDGIDKGIGKKYKVSLRDLLTDPQSYASDPNIQNTIKSMGDDVNAYVDQALSKMAAQKQELDDNLTRVDSVTKQLAQSISMQAKQNRVPFIVPISVDRDDAKEEAISVDSAGSDVLALIEKIVSGSNFIADFTTQYDNSLIGNWFFSGQKNYTINVYMPDNDVISLQGSRAELLGLLDAASALISGF</sequence>
<name>T1AM27_9ZZZZ</name>
<evidence type="ECO:0000313" key="1">
    <source>
        <dbReference type="EMBL" id="EQD61661.1"/>
    </source>
</evidence>
<accession>T1AM27</accession>
<gene>
    <name evidence="1" type="ORF">B2A_03155</name>
</gene>
<proteinExistence type="predicted"/>